<organism evidence="2 3">
    <name type="scientific">Aureicoccus marinus</name>
    <dbReference type="NCBI Taxonomy" id="754435"/>
    <lineage>
        <taxon>Bacteria</taxon>
        <taxon>Pseudomonadati</taxon>
        <taxon>Bacteroidota</taxon>
        <taxon>Flavobacteriia</taxon>
        <taxon>Flavobacteriales</taxon>
        <taxon>Flavobacteriaceae</taxon>
        <taxon>Aureicoccus</taxon>
    </lineage>
</organism>
<gene>
    <name evidence="2" type="ORF">BST99_10265</name>
</gene>
<feature type="compositionally biased region" description="Basic residues" evidence="1">
    <location>
        <begin position="96"/>
        <end position="105"/>
    </location>
</feature>
<evidence type="ECO:0008006" key="4">
    <source>
        <dbReference type="Google" id="ProtNLM"/>
    </source>
</evidence>
<evidence type="ECO:0000313" key="3">
    <source>
        <dbReference type="Proteomes" id="UP000239366"/>
    </source>
</evidence>
<comment type="caution">
    <text evidence="2">The sequence shown here is derived from an EMBL/GenBank/DDBJ whole genome shotgun (WGS) entry which is preliminary data.</text>
</comment>
<dbReference type="EMBL" id="MQVX01000001">
    <property type="protein sequence ID" value="PQJ16057.1"/>
    <property type="molecule type" value="Genomic_DNA"/>
</dbReference>
<dbReference type="Proteomes" id="UP000239366">
    <property type="component" value="Unassembled WGS sequence"/>
</dbReference>
<evidence type="ECO:0000256" key="1">
    <source>
        <dbReference type="SAM" id="MobiDB-lite"/>
    </source>
</evidence>
<feature type="compositionally biased region" description="Polar residues" evidence="1">
    <location>
        <begin position="108"/>
        <end position="126"/>
    </location>
</feature>
<feature type="region of interest" description="Disordered" evidence="1">
    <location>
        <begin position="96"/>
        <end position="131"/>
    </location>
</feature>
<accession>A0A2S7T965</accession>
<name>A0A2S7T965_9FLAO</name>
<dbReference type="AlphaFoldDB" id="A0A2S7T965"/>
<protein>
    <recommendedName>
        <fullName evidence="4">DUF4412 domain-containing protein</fullName>
    </recommendedName>
</protein>
<reference evidence="3" key="1">
    <citation type="submission" date="2016-11" db="EMBL/GenBank/DDBJ databases">
        <title>Trade-off between light-utilization and light-protection in marine flavobacteria.</title>
        <authorList>
            <person name="Kumagai Y."/>
            <person name="Yoshizawa S."/>
            <person name="Kogure K."/>
        </authorList>
    </citation>
    <scope>NUCLEOTIDE SEQUENCE [LARGE SCALE GENOMIC DNA]</scope>
    <source>
        <strain evidence="3">SG-18</strain>
    </source>
</reference>
<sequence length="480" mass="53791">MKSTKVNSHFKKLIALLTFLLFLQPRGKSIRILMKSLKFLTLLICLLGAFQHTEAQFLKKLKKKVKKTAEETIERKAEDKTAETTEKTIDGLFKKKKKKKKKSKKGGQDQQEGSDTKSYGSANLTGPNHGPVEIFQVAQPKVEVNAGAGSTRISAWWNTHGTDTYDMFDLRVNQVIDEKTTFPLTLSVPGDAELKIYYDALLGAYLSQDDWQRSEDPNFELVHENPPINGTVTLQAIDQNSIAFEFSGGGFSGTIAVSEPIWSEVKDQKQASPKPKKEEAEQVLTLKDGEPGLYEFNYEIATVITSTDGEVYPISYLINDQTNYFGMMVDMSQFEDGEVQGSSVIVMQKDQTRVFVDTPMMKIQLNQSMGDQGKNPVPEMDQYNFSKPIKTGSSRVIAGYTCQEYLIEHEQGTLTFWAAPELHIPNWMFGSQSVVEQTGVLGFVLAFSATDQNGTTKSEVKSINENYSLKIDASEYKKMF</sequence>
<evidence type="ECO:0000313" key="2">
    <source>
        <dbReference type="EMBL" id="PQJ16057.1"/>
    </source>
</evidence>
<proteinExistence type="predicted"/>
<keyword evidence="3" id="KW-1185">Reference proteome</keyword>